<dbReference type="AlphaFoldDB" id="A0AA39Y6Y2"/>
<proteinExistence type="predicted"/>
<comment type="caution">
    <text evidence="2">The sequence shown here is derived from an EMBL/GenBank/DDBJ whole genome shotgun (WGS) entry which is preliminary data.</text>
</comment>
<keyword evidence="1" id="KW-0732">Signal</keyword>
<protein>
    <submittedName>
        <fullName evidence="2">Uncharacterized protein</fullName>
    </submittedName>
</protein>
<organism evidence="2 3">
    <name type="scientific">Cercophora newfieldiana</name>
    <dbReference type="NCBI Taxonomy" id="92897"/>
    <lineage>
        <taxon>Eukaryota</taxon>
        <taxon>Fungi</taxon>
        <taxon>Dikarya</taxon>
        <taxon>Ascomycota</taxon>
        <taxon>Pezizomycotina</taxon>
        <taxon>Sordariomycetes</taxon>
        <taxon>Sordariomycetidae</taxon>
        <taxon>Sordariales</taxon>
        <taxon>Lasiosphaeriaceae</taxon>
        <taxon>Cercophora</taxon>
    </lineage>
</organism>
<feature type="chain" id="PRO_5041348916" evidence="1">
    <location>
        <begin position="29"/>
        <end position="446"/>
    </location>
</feature>
<evidence type="ECO:0000313" key="3">
    <source>
        <dbReference type="Proteomes" id="UP001174936"/>
    </source>
</evidence>
<feature type="signal peptide" evidence="1">
    <location>
        <begin position="1"/>
        <end position="28"/>
    </location>
</feature>
<name>A0AA39Y6Y2_9PEZI</name>
<sequence>MNKDETQPMMMAKVKFSLLALAVCSVSAAPSIAFPTASLLPRTSFACPVFPDFDGVLQICTDKDLFWDNRRAYGKDVTIYTIPNDPVIAGASSPSLATALETVESAVNRGLSYFQSWGAGLKIYIALLGNIPDDDGSSPYGKANAAYTTTSGGSPSILHCDVLILYPKSNDPDHKLRALKAVVHELYHCLQYAQNLNGAKLRGTSTRRAWWIEGTARFFDGVIYPPPTSRDLQDLGKFPEAYNPEISLVRQTYEAALFYHYLVQAGLSPSRVNNWVASKTGRSSVAEDVQDISETATFTSNWHGFARAFADNAINYTASIPIVLANPFPRPAALAPLSSLGVGTTQRIPYALEPFTFNMTTFRFPINTVHRLSFLGIGEGGFDCSYRESISRGRLLMQQLFGMFWQVCSGENFMNADFCEGIPLEKHFEKAEFCGAGRVLFSLQRL</sequence>
<dbReference type="EMBL" id="JAULSV010000004">
    <property type="protein sequence ID" value="KAK0646854.1"/>
    <property type="molecule type" value="Genomic_DNA"/>
</dbReference>
<evidence type="ECO:0000256" key="1">
    <source>
        <dbReference type="SAM" id="SignalP"/>
    </source>
</evidence>
<keyword evidence="3" id="KW-1185">Reference proteome</keyword>
<dbReference type="Proteomes" id="UP001174936">
    <property type="component" value="Unassembled WGS sequence"/>
</dbReference>
<accession>A0AA39Y6Y2</accession>
<reference evidence="2" key="1">
    <citation type="submission" date="2023-06" db="EMBL/GenBank/DDBJ databases">
        <title>Genome-scale phylogeny and comparative genomics of the fungal order Sordariales.</title>
        <authorList>
            <consortium name="Lawrence Berkeley National Laboratory"/>
            <person name="Hensen N."/>
            <person name="Bonometti L."/>
            <person name="Westerberg I."/>
            <person name="Brannstrom I.O."/>
            <person name="Guillou S."/>
            <person name="Cros-Aarteil S."/>
            <person name="Calhoun S."/>
            <person name="Haridas S."/>
            <person name="Kuo A."/>
            <person name="Mondo S."/>
            <person name="Pangilinan J."/>
            <person name="Riley R."/>
            <person name="Labutti K."/>
            <person name="Andreopoulos B."/>
            <person name="Lipzen A."/>
            <person name="Chen C."/>
            <person name="Yanf M."/>
            <person name="Daum C."/>
            <person name="Ng V."/>
            <person name="Clum A."/>
            <person name="Steindorff A."/>
            <person name="Ohm R."/>
            <person name="Martin F."/>
            <person name="Silar P."/>
            <person name="Natvig D."/>
            <person name="Lalanne C."/>
            <person name="Gautier V."/>
            <person name="Ament-Velasquez S.L."/>
            <person name="Kruys A."/>
            <person name="Hutchinson M.I."/>
            <person name="Powell A.J."/>
            <person name="Barry K."/>
            <person name="Miller A.N."/>
            <person name="Grigoriev I.V."/>
            <person name="Debuchy R."/>
            <person name="Gladieux P."/>
            <person name="Thoren M.H."/>
            <person name="Johannesson H."/>
        </authorList>
    </citation>
    <scope>NUCLEOTIDE SEQUENCE</scope>
    <source>
        <strain evidence="2">SMH2532-1</strain>
    </source>
</reference>
<evidence type="ECO:0000313" key="2">
    <source>
        <dbReference type="EMBL" id="KAK0646854.1"/>
    </source>
</evidence>
<gene>
    <name evidence="2" type="ORF">B0T16DRAFT_458736</name>
</gene>